<feature type="domain" description="Glycosyltransferase 2-like" evidence="2">
    <location>
        <begin position="11"/>
        <end position="108"/>
    </location>
</feature>
<evidence type="ECO:0000313" key="3">
    <source>
        <dbReference type="EMBL" id="XDU98558.1"/>
    </source>
</evidence>
<dbReference type="AlphaFoldDB" id="A0AB39WBZ3"/>
<keyword evidence="1" id="KW-0472">Membrane</keyword>
<dbReference type="EMBL" id="CP165626">
    <property type="protein sequence ID" value="XDU98558.1"/>
    <property type="molecule type" value="Genomic_DNA"/>
</dbReference>
<dbReference type="InterPro" id="IPR029044">
    <property type="entry name" value="Nucleotide-diphossugar_trans"/>
</dbReference>
<keyword evidence="1" id="KW-0812">Transmembrane</keyword>
<dbReference type="SUPFAM" id="SSF53448">
    <property type="entry name" value="Nucleotide-diphospho-sugar transferases"/>
    <property type="match status" value="1"/>
</dbReference>
<dbReference type="InterPro" id="IPR001173">
    <property type="entry name" value="Glyco_trans_2-like"/>
</dbReference>
<dbReference type="RefSeq" id="WP_369769530.1">
    <property type="nucleotide sequence ID" value="NZ_CP165626.1"/>
</dbReference>
<keyword evidence="1" id="KW-1133">Transmembrane helix</keyword>
<sequence>MLALVIPYFKLTFFEETIYSLSIQTDKRFRVYIGDDASPENPIFLLEKYKGRFDFIYHRFEKNLGSISLVQQWNRCIALTSGEEWLMVLGDDDSLSPTCVEDFYSHLPEIISNRCKVIRYATVLNDVLSQKKSPIYTHPKLEKATDFFHRRYKNQTRSSLSEYVFKREVYLKYDFHNYDLAWYADDRAWLEFSSFGMIYTINTSHLIIGLSDENISRATYKMETKEQVKISFFRNFILINLFKFRRDQRENLLLHYEQMIYLSNKVNFRFWFSLFSLFLINFYFVESVKFTRRLLIHLNKDA</sequence>
<evidence type="ECO:0000256" key="1">
    <source>
        <dbReference type="SAM" id="Phobius"/>
    </source>
</evidence>
<evidence type="ECO:0000259" key="2">
    <source>
        <dbReference type="Pfam" id="PF00535"/>
    </source>
</evidence>
<organism evidence="3">
    <name type="scientific">Flavobacterium sp. WC2416</name>
    <dbReference type="NCBI Taxonomy" id="3234141"/>
    <lineage>
        <taxon>Bacteria</taxon>
        <taxon>Pseudomonadati</taxon>
        <taxon>Bacteroidota</taxon>
        <taxon>Flavobacteriia</taxon>
        <taxon>Flavobacteriales</taxon>
        <taxon>Flavobacteriaceae</taxon>
        <taxon>Flavobacterium</taxon>
    </lineage>
</organism>
<proteinExistence type="predicted"/>
<dbReference type="Gene3D" id="3.90.550.10">
    <property type="entry name" value="Spore Coat Polysaccharide Biosynthesis Protein SpsA, Chain A"/>
    <property type="match status" value="1"/>
</dbReference>
<dbReference type="Pfam" id="PF00535">
    <property type="entry name" value="Glycos_transf_2"/>
    <property type="match status" value="1"/>
</dbReference>
<feature type="transmembrane region" description="Helical" evidence="1">
    <location>
        <begin position="268"/>
        <end position="285"/>
    </location>
</feature>
<dbReference type="CDD" id="cd00761">
    <property type="entry name" value="Glyco_tranf_GTA_type"/>
    <property type="match status" value="1"/>
</dbReference>
<name>A0AB39WBZ3_9FLAO</name>
<protein>
    <submittedName>
        <fullName evidence="3">Glycosyltransferase family 2 protein</fullName>
    </submittedName>
</protein>
<gene>
    <name evidence="3" type="ORF">AB3G39_15535</name>
</gene>
<accession>A0AB39WBZ3</accession>
<reference evidence="3" key="1">
    <citation type="submission" date="2024-07" db="EMBL/GenBank/DDBJ databases">
        <authorList>
            <person name="Biller S.J."/>
        </authorList>
    </citation>
    <scope>NUCLEOTIDE SEQUENCE</scope>
    <source>
        <strain evidence="3">WC2416</strain>
    </source>
</reference>